<dbReference type="PANTHER" id="PTHR23514">
    <property type="entry name" value="BYPASS OF STOP CODON PROTEIN 6"/>
    <property type="match status" value="1"/>
</dbReference>
<keyword evidence="2 5" id="KW-0812">Transmembrane</keyword>
<feature type="transmembrane region" description="Helical" evidence="5">
    <location>
        <begin position="313"/>
        <end position="335"/>
    </location>
</feature>
<organism evidence="6">
    <name type="scientific">Thermobifida fusca (strain YX)</name>
    <dbReference type="NCBI Taxonomy" id="269800"/>
    <lineage>
        <taxon>Bacteria</taxon>
        <taxon>Bacillati</taxon>
        <taxon>Actinomycetota</taxon>
        <taxon>Actinomycetes</taxon>
        <taxon>Streptosporangiales</taxon>
        <taxon>Nocardiopsidaceae</taxon>
        <taxon>Thermobifida</taxon>
    </lineage>
</organism>
<dbReference type="InterPro" id="IPR051788">
    <property type="entry name" value="MFS_Transporter"/>
</dbReference>
<dbReference type="GO" id="GO:0022857">
    <property type="term" value="F:transmembrane transporter activity"/>
    <property type="evidence" value="ECO:0007669"/>
    <property type="project" value="InterPro"/>
</dbReference>
<name>Q47NQ1_THEFY</name>
<keyword evidence="4 5" id="KW-0472">Membrane</keyword>
<proteinExistence type="predicted"/>
<comment type="subcellular location">
    <subcellularLocation>
        <location evidence="1">Membrane</location>
        <topology evidence="1">Multi-pass membrane protein</topology>
    </subcellularLocation>
</comment>
<feature type="transmembrane region" description="Helical" evidence="5">
    <location>
        <begin position="215"/>
        <end position="236"/>
    </location>
</feature>
<dbReference type="InterPro" id="IPR011701">
    <property type="entry name" value="MFS"/>
</dbReference>
<dbReference type="SUPFAM" id="SSF103473">
    <property type="entry name" value="MFS general substrate transporter"/>
    <property type="match status" value="1"/>
</dbReference>
<reference evidence="6" key="1">
    <citation type="submission" date="2005-07" db="EMBL/GenBank/DDBJ databases">
        <title>Complete sequence of Thermobifida fusca YX.</title>
        <authorList>
            <consortium name="US DOE Joint Genome Institute"/>
            <person name="Copeland A."/>
            <person name="Lucas S."/>
            <person name="Lapidus A."/>
            <person name="Barry K."/>
            <person name="Detter J.C."/>
            <person name="Glavina T."/>
            <person name="Hammon N."/>
            <person name="Israni S."/>
            <person name="Pitluck S."/>
            <person name="Di Bartolo G."/>
            <person name="Chain P."/>
            <person name="Schmutz J."/>
            <person name="Larimer F."/>
            <person name="Land M."/>
            <person name="Lykidis A."/>
            <person name="Richardson P."/>
        </authorList>
    </citation>
    <scope>NUCLEOTIDE SEQUENCE</scope>
    <source>
        <strain evidence="6">YX</strain>
    </source>
</reference>
<dbReference type="KEGG" id="tfu:Tfu_1885"/>
<dbReference type="CDD" id="cd17393">
    <property type="entry name" value="MFS_MosC_like"/>
    <property type="match status" value="1"/>
</dbReference>
<feature type="transmembrane region" description="Helical" evidence="5">
    <location>
        <begin position="148"/>
        <end position="165"/>
    </location>
</feature>
<dbReference type="eggNOG" id="COG0738">
    <property type="taxonomic scope" value="Bacteria"/>
</dbReference>
<evidence type="ECO:0000256" key="5">
    <source>
        <dbReference type="SAM" id="Phobius"/>
    </source>
</evidence>
<dbReference type="HOGENOM" id="CLU_035309_2_0_11"/>
<dbReference type="InterPro" id="IPR036259">
    <property type="entry name" value="MFS_trans_sf"/>
</dbReference>
<dbReference type="PANTHER" id="PTHR23514:SF13">
    <property type="entry name" value="INNER MEMBRANE PROTEIN YBJJ"/>
    <property type="match status" value="1"/>
</dbReference>
<dbReference type="RefSeq" id="WP_011292309.1">
    <property type="nucleotide sequence ID" value="NC_007333.1"/>
</dbReference>
<feature type="transmembrane region" description="Helical" evidence="5">
    <location>
        <begin position="347"/>
        <end position="368"/>
    </location>
</feature>
<protein>
    <submittedName>
        <fullName evidence="6">Putative integral membrane protein</fullName>
    </submittedName>
</protein>
<feature type="transmembrane region" description="Helical" evidence="5">
    <location>
        <begin position="53"/>
        <end position="73"/>
    </location>
</feature>
<feature type="transmembrane region" description="Helical" evidence="5">
    <location>
        <begin position="21"/>
        <end position="41"/>
    </location>
</feature>
<dbReference type="EMBL" id="CP000088">
    <property type="protein sequence ID" value="AAZ55918.1"/>
    <property type="molecule type" value="Genomic_DNA"/>
</dbReference>
<feature type="transmembrane region" description="Helical" evidence="5">
    <location>
        <begin position="283"/>
        <end position="307"/>
    </location>
</feature>
<evidence type="ECO:0000256" key="2">
    <source>
        <dbReference type="ARBA" id="ARBA00022692"/>
    </source>
</evidence>
<accession>Q47NQ1</accession>
<gene>
    <name evidence="6" type="ordered locus">Tfu_1885</name>
</gene>
<evidence type="ECO:0000256" key="4">
    <source>
        <dbReference type="ARBA" id="ARBA00023136"/>
    </source>
</evidence>
<feature type="transmembrane region" description="Helical" evidence="5">
    <location>
        <begin position="374"/>
        <end position="395"/>
    </location>
</feature>
<dbReference type="Gene3D" id="1.20.1250.20">
    <property type="entry name" value="MFS general substrate transporter like domains"/>
    <property type="match status" value="2"/>
</dbReference>
<sequence>MLSGHRLNSAAPDPAARRARWGVAGLFASNGLGYPSVVPWLPEIKNQLELSNTALGTAIAAMPLGALLTGMLAGPFISRWGSGRTAVVCALVSTWLLPVIALAPQWGVLVAILFVIGCVDTWCDAAMNAHGLRVQRRYGRSIINTFHAVWSVAAVAGGLLGAAAVGLRLPFLVFLIGLACMLTGLVVASSRLLLDGPEHAERSAASLGDGARWFPAARAVGLMVALGVLLMLAAAVEDAAASWGAVYMRDSIGATAFLAGLPFVACQAAMTAGRLAGDRLTDAFGAVAVARTGLLLSAVGLSGALLFPTPVTTVVGFGLCGLGVATLFPLTLAAAGEIPGVHSGTGVSMVAWLARLGFLAFPPLVGLVADATSLRVGLALFPVAALIGAALATSLRPRTSEDG</sequence>
<evidence type="ECO:0000313" key="6">
    <source>
        <dbReference type="EMBL" id="AAZ55918.1"/>
    </source>
</evidence>
<dbReference type="AlphaFoldDB" id="Q47NQ1"/>
<dbReference type="Pfam" id="PF07690">
    <property type="entry name" value="MFS_1"/>
    <property type="match status" value="1"/>
</dbReference>
<feature type="transmembrane region" description="Helical" evidence="5">
    <location>
        <begin position="171"/>
        <end position="194"/>
    </location>
</feature>
<keyword evidence="3 5" id="KW-1133">Transmembrane helix</keyword>
<evidence type="ECO:0000256" key="3">
    <source>
        <dbReference type="ARBA" id="ARBA00022989"/>
    </source>
</evidence>
<evidence type="ECO:0000256" key="1">
    <source>
        <dbReference type="ARBA" id="ARBA00004141"/>
    </source>
</evidence>
<dbReference type="GO" id="GO:0016020">
    <property type="term" value="C:membrane"/>
    <property type="evidence" value="ECO:0007669"/>
    <property type="project" value="UniProtKB-SubCell"/>
</dbReference>